<dbReference type="GeneID" id="25286509"/>
<evidence type="ECO:0000313" key="4">
    <source>
        <dbReference type="Proteomes" id="UP000027920"/>
    </source>
</evidence>
<evidence type="ECO:0000256" key="2">
    <source>
        <dbReference type="SAM" id="Phobius"/>
    </source>
</evidence>
<protein>
    <recommendedName>
        <fullName evidence="5">Transcription factor domain-containing protein</fullName>
    </recommendedName>
</protein>
<dbReference type="AlphaFoldDB" id="A0A072NXQ0"/>
<accession>A0A072NXQ0</accession>
<reference evidence="3 4" key="1">
    <citation type="submission" date="2013-03" db="EMBL/GenBank/DDBJ databases">
        <title>The Genome Sequence of Exophiala aquamarina CBS 119918.</title>
        <authorList>
            <consortium name="The Broad Institute Genomics Platform"/>
            <person name="Cuomo C."/>
            <person name="de Hoog S."/>
            <person name="Gorbushina A."/>
            <person name="Walker B."/>
            <person name="Young S.K."/>
            <person name="Zeng Q."/>
            <person name="Gargeya S."/>
            <person name="Fitzgerald M."/>
            <person name="Haas B."/>
            <person name="Abouelleil A."/>
            <person name="Allen A.W."/>
            <person name="Alvarado L."/>
            <person name="Arachchi H.M."/>
            <person name="Berlin A.M."/>
            <person name="Chapman S.B."/>
            <person name="Gainer-Dewar J."/>
            <person name="Goldberg J."/>
            <person name="Griggs A."/>
            <person name="Gujja S."/>
            <person name="Hansen M."/>
            <person name="Howarth C."/>
            <person name="Imamovic A."/>
            <person name="Ireland A."/>
            <person name="Larimer J."/>
            <person name="McCowan C."/>
            <person name="Murphy C."/>
            <person name="Pearson M."/>
            <person name="Poon T.W."/>
            <person name="Priest M."/>
            <person name="Roberts A."/>
            <person name="Saif S."/>
            <person name="Shea T."/>
            <person name="Sisk P."/>
            <person name="Sykes S."/>
            <person name="Wortman J."/>
            <person name="Nusbaum C."/>
            <person name="Birren B."/>
        </authorList>
    </citation>
    <scope>NUCLEOTIDE SEQUENCE [LARGE SCALE GENOMIC DNA]</scope>
    <source>
        <strain evidence="3 4">CBS 119918</strain>
    </source>
</reference>
<evidence type="ECO:0000256" key="1">
    <source>
        <dbReference type="SAM" id="MobiDB-lite"/>
    </source>
</evidence>
<feature type="region of interest" description="Disordered" evidence="1">
    <location>
        <begin position="1"/>
        <end position="37"/>
    </location>
</feature>
<dbReference type="VEuPathDB" id="FungiDB:A1O9_11612"/>
<dbReference type="RefSeq" id="XP_013254961.1">
    <property type="nucleotide sequence ID" value="XM_013399507.1"/>
</dbReference>
<dbReference type="EMBL" id="AMGV01000018">
    <property type="protein sequence ID" value="KEF52371.1"/>
    <property type="molecule type" value="Genomic_DNA"/>
</dbReference>
<dbReference type="Proteomes" id="UP000027920">
    <property type="component" value="Unassembled WGS sequence"/>
</dbReference>
<evidence type="ECO:0008006" key="5">
    <source>
        <dbReference type="Google" id="ProtNLM"/>
    </source>
</evidence>
<keyword evidence="2" id="KW-0472">Membrane</keyword>
<evidence type="ECO:0000313" key="3">
    <source>
        <dbReference type="EMBL" id="KEF52371.1"/>
    </source>
</evidence>
<proteinExistence type="predicted"/>
<organism evidence="3 4">
    <name type="scientific">Exophiala aquamarina CBS 119918</name>
    <dbReference type="NCBI Taxonomy" id="1182545"/>
    <lineage>
        <taxon>Eukaryota</taxon>
        <taxon>Fungi</taxon>
        <taxon>Dikarya</taxon>
        <taxon>Ascomycota</taxon>
        <taxon>Pezizomycotina</taxon>
        <taxon>Eurotiomycetes</taxon>
        <taxon>Chaetothyriomycetidae</taxon>
        <taxon>Chaetothyriales</taxon>
        <taxon>Herpotrichiellaceae</taxon>
        <taxon>Exophiala</taxon>
    </lineage>
</organism>
<keyword evidence="2" id="KW-0812">Transmembrane</keyword>
<feature type="compositionally biased region" description="Basic and acidic residues" evidence="1">
    <location>
        <begin position="25"/>
        <end position="37"/>
    </location>
</feature>
<keyword evidence="2" id="KW-1133">Transmembrane helix</keyword>
<dbReference type="HOGENOM" id="CLU_039650_0_0_1"/>
<feature type="transmembrane region" description="Helical" evidence="2">
    <location>
        <begin position="485"/>
        <end position="504"/>
    </location>
</feature>
<dbReference type="OrthoDB" id="4109707at2759"/>
<sequence>MQLEQPLDPGVLDPAMSFSTSRQWPGERHPTRWDVDDANKNPGTSFLDRFRVAVLHSEGAEEDILLDSDSAINSSEDLDLQNAFRYVYPMALLSDVPPTPPDHELIRLQSAFSTSFQQHAFLNSVANLSSSSSSIPPYLQFAYACLASVTSGSVDTSPYNATEGSSTPEVSATLFVTGVNLWSVMLEVDNREARLLDAVIAASLLSTYGVLSADNNDWKKASGVLCNVVTISRRLHLSDGYSPLYHGDDVANKDFTAKSALISYMILVDTLHAVHFGIAPNYSTSELFIRMPSSNHHFRTIYNSLLHGCKVPCDVRDQEDALILLTAILNDVIHVNCNFLSLQFPEIVSSQAINGHRQDAVNPSVDRHLIDKNQKLRNPWAPLTAGSEFCRLRVHLLAALSRWEDHFKQHVGSDVLSLYYFSQLQLQCPEIWELPHLAGYGTASINSSERAKSTAQFQISDKAIDLPWHILDHCDKSSRSSAPQMAIWLPIVLFLSALVVWHKIRCQTSTQKKYGTLKVLGMFKNELAKLPWPCCTEMMRTLDRLMDQ</sequence>
<gene>
    <name evidence="3" type="ORF">A1O9_11612</name>
</gene>
<comment type="caution">
    <text evidence="3">The sequence shown here is derived from an EMBL/GenBank/DDBJ whole genome shotgun (WGS) entry which is preliminary data.</text>
</comment>
<name>A0A072NXQ0_9EURO</name>
<keyword evidence="4" id="KW-1185">Reference proteome</keyword>